<evidence type="ECO:0000256" key="1">
    <source>
        <dbReference type="ARBA" id="ARBA00000439"/>
    </source>
</evidence>
<gene>
    <name evidence="12" type="primary">malQ</name>
    <name evidence="12" type="ORF">GCM10009843_39280</name>
</gene>
<dbReference type="InterPro" id="IPR003385">
    <property type="entry name" value="Glyco_hydro_77"/>
</dbReference>
<evidence type="ECO:0000256" key="7">
    <source>
        <dbReference type="ARBA" id="ARBA00023277"/>
    </source>
</evidence>
<keyword evidence="13" id="KW-1185">Reference proteome</keyword>
<organism evidence="12 13">
    <name type="scientific">Nocardioides bigeumensis</name>
    <dbReference type="NCBI Taxonomy" id="433657"/>
    <lineage>
        <taxon>Bacteria</taxon>
        <taxon>Bacillati</taxon>
        <taxon>Actinomycetota</taxon>
        <taxon>Actinomycetes</taxon>
        <taxon>Propionibacteriales</taxon>
        <taxon>Nocardioidaceae</taxon>
        <taxon>Nocardioides</taxon>
    </lineage>
</organism>
<dbReference type="PANTHER" id="PTHR32438">
    <property type="entry name" value="4-ALPHA-GLUCANOTRANSFERASE DPE1, CHLOROPLASTIC/AMYLOPLASTIC"/>
    <property type="match status" value="1"/>
</dbReference>
<evidence type="ECO:0000313" key="13">
    <source>
        <dbReference type="Proteomes" id="UP001500575"/>
    </source>
</evidence>
<evidence type="ECO:0000259" key="11">
    <source>
        <dbReference type="Pfam" id="PF21226"/>
    </source>
</evidence>
<evidence type="ECO:0000313" key="12">
    <source>
        <dbReference type="EMBL" id="GAA2133630.1"/>
    </source>
</evidence>
<name>A0ABN2YWT3_9ACTN</name>
<evidence type="ECO:0000256" key="3">
    <source>
        <dbReference type="ARBA" id="ARBA00012560"/>
    </source>
</evidence>
<keyword evidence="7 10" id="KW-0119">Carbohydrate metabolism</keyword>
<evidence type="ECO:0000256" key="10">
    <source>
        <dbReference type="RuleBase" id="RU361207"/>
    </source>
</evidence>
<dbReference type="Proteomes" id="UP001500575">
    <property type="component" value="Unassembled WGS sequence"/>
</dbReference>
<dbReference type="EMBL" id="BAAAQQ010000014">
    <property type="protein sequence ID" value="GAA2133630.1"/>
    <property type="molecule type" value="Genomic_DNA"/>
</dbReference>
<accession>A0ABN2YWT3</accession>
<dbReference type="InterPro" id="IPR048458">
    <property type="entry name" value="MalQ_N"/>
</dbReference>
<evidence type="ECO:0000256" key="5">
    <source>
        <dbReference type="ARBA" id="ARBA00022676"/>
    </source>
</evidence>
<keyword evidence="5 10" id="KW-0328">Glycosyltransferase</keyword>
<evidence type="ECO:0000256" key="9">
    <source>
        <dbReference type="ARBA" id="ARBA00031501"/>
    </source>
</evidence>
<comment type="similarity">
    <text evidence="2 10">Belongs to the disproportionating enzyme family.</text>
</comment>
<dbReference type="SUPFAM" id="SSF51445">
    <property type="entry name" value="(Trans)glycosidases"/>
    <property type="match status" value="1"/>
</dbReference>
<dbReference type="PANTHER" id="PTHR32438:SF5">
    <property type="entry name" value="4-ALPHA-GLUCANOTRANSFERASE DPE1, CHLOROPLASTIC_AMYLOPLASTIC"/>
    <property type="match status" value="1"/>
</dbReference>
<reference evidence="12 13" key="1">
    <citation type="journal article" date="2019" name="Int. J. Syst. Evol. Microbiol.">
        <title>The Global Catalogue of Microorganisms (GCM) 10K type strain sequencing project: providing services to taxonomists for standard genome sequencing and annotation.</title>
        <authorList>
            <consortium name="The Broad Institute Genomics Platform"/>
            <consortium name="The Broad Institute Genome Sequencing Center for Infectious Disease"/>
            <person name="Wu L."/>
            <person name="Ma J."/>
        </authorList>
    </citation>
    <scope>NUCLEOTIDE SEQUENCE [LARGE SCALE GENOMIC DNA]</scope>
    <source>
        <strain evidence="12 13">JCM 16021</strain>
    </source>
</reference>
<comment type="caution">
    <text evidence="12">The sequence shown here is derived from an EMBL/GenBank/DDBJ whole genome shotgun (WGS) entry which is preliminary data.</text>
</comment>
<evidence type="ECO:0000256" key="2">
    <source>
        <dbReference type="ARBA" id="ARBA00005684"/>
    </source>
</evidence>
<feature type="domain" description="MalQ N-terminal beta-sandwich" evidence="11">
    <location>
        <begin position="68"/>
        <end position="159"/>
    </location>
</feature>
<dbReference type="InterPro" id="IPR017853">
    <property type="entry name" value="GH"/>
</dbReference>
<dbReference type="NCBIfam" id="TIGR00217">
    <property type="entry name" value="malQ"/>
    <property type="match status" value="1"/>
</dbReference>
<keyword evidence="6 10" id="KW-0808">Transferase</keyword>
<sequence length="703" mass="76999">MSPDQSLLDLAAKHRISTDYWDWQGRQVPVTTETLVAVLAGLGVDASSPDAVAAALRDADLREWRRVLPPTVVLREGWTPWVAVHVPHGSTVDVHVELEDGSRRDVRAVDNWVDPKEVDGALVGRATVELSADLPVGWHLLHADLEDGSRTTATCIVTPSRLPLPDVLEHDRVWGVMTQLYQVRSAGSWGVGDLADLGRLATWSAEQGADFVLVNPLHAAEPLAPVEASPYLPTTRRFANPAYLRVEDTDEYAAAPAPIRKQVDTIGAVARLLNGEDTLDRDTAWETKRSALELLFSATPRHVELGAWRAAQGEGLERFATWCALAEEHGTDGAAWPAELDAAEPAAVAAYAEANRDRITFHCWLQWLVARQLAGAQERAESAGMRIGVVHDLAVGVHPEGADAWGLRTALAQGVKVGAPPDQFNQVGQNWSQPPWHPDRLAELGYAPFRDMVRALLADSGGLRIDHVIGLFRLWWIPDGMSPREGAYVRYDHEALIGILVLEAARSGAVVIGEDLGVVEPVARDYLRERGLLGTSILWFEWTTEHGDSRPLAPEDYRQLCLSAVTTHDLPPTAGYLELAHVELRERLGLLTLSVEEERATELAAIDKVRAALTERGLLKPGADVEDQVVALHRYLRLTPSRMLGVALADLVGDRRIINQPGTDEEYPNWRLPLTGPDGRLMPLEAVLTDPRAARLAAVMSGR</sequence>
<dbReference type="Pfam" id="PF21226">
    <property type="entry name" value="MalQ_N"/>
    <property type="match status" value="1"/>
</dbReference>
<dbReference type="Gene3D" id="3.20.20.80">
    <property type="entry name" value="Glycosidases"/>
    <property type="match status" value="1"/>
</dbReference>
<proteinExistence type="inferred from homology"/>
<dbReference type="EC" id="2.4.1.25" evidence="3 10"/>
<evidence type="ECO:0000256" key="4">
    <source>
        <dbReference type="ARBA" id="ARBA00020295"/>
    </source>
</evidence>
<evidence type="ECO:0000256" key="6">
    <source>
        <dbReference type="ARBA" id="ARBA00022679"/>
    </source>
</evidence>
<evidence type="ECO:0000256" key="8">
    <source>
        <dbReference type="ARBA" id="ARBA00031423"/>
    </source>
</evidence>
<comment type="catalytic activity">
    <reaction evidence="1 10">
        <text>Transfers a segment of a (1-&gt;4)-alpha-D-glucan to a new position in an acceptor, which may be glucose or a (1-&gt;4)-alpha-D-glucan.</text>
        <dbReference type="EC" id="2.4.1.25"/>
    </reaction>
</comment>
<dbReference type="Pfam" id="PF02446">
    <property type="entry name" value="Glyco_hydro_77"/>
    <property type="match status" value="1"/>
</dbReference>
<protein>
    <recommendedName>
        <fullName evidence="4 10">4-alpha-glucanotransferase</fullName>
        <ecNumber evidence="3 10">2.4.1.25</ecNumber>
    </recommendedName>
    <alternativeName>
        <fullName evidence="8 10">Amylomaltase</fullName>
    </alternativeName>
    <alternativeName>
        <fullName evidence="9 10">Disproportionating enzyme</fullName>
    </alternativeName>
</protein>
<dbReference type="RefSeq" id="WP_344305561.1">
    <property type="nucleotide sequence ID" value="NZ_BAAAQQ010000014.1"/>
</dbReference>